<dbReference type="Proteomes" id="UP001152888">
    <property type="component" value="Unassembled WGS sequence"/>
</dbReference>
<sequence length="81" mass="9742">MPLERQLLLVIDEVFEYQVQHSRQQELYSELYLHYCEFLAYADIICDHDNEVMIVEYVEYNNDPLVKIVIALYGMKQQIIV</sequence>
<dbReference type="AlphaFoldDB" id="A0A9P0L5W5"/>
<evidence type="ECO:0000313" key="1">
    <source>
        <dbReference type="EMBL" id="CAH1991461.1"/>
    </source>
</evidence>
<proteinExistence type="predicted"/>
<accession>A0A9P0L5W5</accession>
<reference evidence="1" key="1">
    <citation type="submission" date="2022-03" db="EMBL/GenBank/DDBJ databases">
        <authorList>
            <person name="Sayadi A."/>
        </authorList>
    </citation>
    <scope>NUCLEOTIDE SEQUENCE</scope>
</reference>
<keyword evidence="2" id="KW-1185">Reference proteome</keyword>
<organism evidence="1 2">
    <name type="scientific">Acanthoscelides obtectus</name>
    <name type="common">Bean weevil</name>
    <name type="synonym">Bruchus obtectus</name>
    <dbReference type="NCBI Taxonomy" id="200917"/>
    <lineage>
        <taxon>Eukaryota</taxon>
        <taxon>Metazoa</taxon>
        <taxon>Ecdysozoa</taxon>
        <taxon>Arthropoda</taxon>
        <taxon>Hexapoda</taxon>
        <taxon>Insecta</taxon>
        <taxon>Pterygota</taxon>
        <taxon>Neoptera</taxon>
        <taxon>Endopterygota</taxon>
        <taxon>Coleoptera</taxon>
        <taxon>Polyphaga</taxon>
        <taxon>Cucujiformia</taxon>
        <taxon>Chrysomeloidea</taxon>
        <taxon>Chrysomelidae</taxon>
        <taxon>Bruchinae</taxon>
        <taxon>Bruchini</taxon>
        <taxon>Acanthoscelides</taxon>
    </lineage>
</organism>
<comment type="caution">
    <text evidence="1">The sequence shown here is derived from an EMBL/GenBank/DDBJ whole genome shotgun (WGS) entry which is preliminary data.</text>
</comment>
<protein>
    <submittedName>
        <fullName evidence="1">Uncharacterized protein</fullName>
    </submittedName>
</protein>
<gene>
    <name evidence="1" type="ORF">ACAOBT_LOCUS20282</name>
</gene>
<evidence type="ECO:0000313" key="2">
    <source>
        <dbReference type="Proteomes" id="UP001152888"/>
    </source>
</evidence>
<dbReference type="EMBL" id="CAKOFQ010007114">
    <property type="protein sequence ID" value="CAH1991461.1"/>
    <property type="molecule type" value="Genomic_DNA"/>
</dbReference>
<name>A0A9P0L5W5_ACAOB</name>